<dbReference type="InterPro" id="IPR036691">
    <property type="entry name" value="Endo/exonu/phosph_ase_sf"/>
</dbReference>
<feature type="domain" description="Endonuclease/exonuclease/phosphatase" evidence="2">
    <location>
        <begin position="34"/>
        <end position="329"/>
    </location>
</feature>
<sequence length="381" mass="43343">MAAELPAPGTVLVYDYRPSPHAATAPAGRPLRVLQWNVERNYEADRIIATIRELDVDIVFLQEVDIYCKRSGSRDHLREMAEALQMRAGFVCEFVELESVVRSERDQGGGVHGNAILTRLDAEFRALDHAHHPVNWEREGMALREPRKGRRYTIVAAVDVYPHEAPVLCYSVHLEVFCGISGRVAQFSDVLADASAHRRSHPRQLIFGDLNTMGHSIARLSGKYCRDQYRWRSFGYSEAHWWDRRVFAWHCEDGPRNELLEREGIFSEDVLRAARNPGFWDPWDTDHDITLHNKAYFGIFQGKLDWTLLMGWELDAKRMGNHDYTASDHKWLLLELEPEHDDDDDDDDDNGNDQDAEGVGGVASLSLHHTSGATSERNGGG</sequence>
<keyword evidence="3" id="KW-0269">Exonuclease</keyword>
<protein>
    <submittedName>
        <fullName evidence="3">Endonuclease/exonuclease/phosphatase</fullName>
    </submittedName>
</protein>
<evidence type="ECO:0000313" key="3">
    <source>
        <dbReference type="EMBL" id="RKP05672.1"/>
    </source>
</evidence>
<keyword evidence="3" id="KW-0378">Hydrolase</keyword>
<dbReference type="Proteomes" id="UP000271241">
    <property type="component" value="Unassembled WGS sequence"/>
</dbReference>
<feature type="region of interest" description="Disordered" evidence="1">
    <location>
        <begin position="338"/>
        <end position="381"/>
    </location>
</feature>
<keyword evidence="3" id="KW-0540">Nuclease</keyword>
<dbReference type="STRING" id="78915.A0A4P9XIX4"/>
<feature type="compositionally biased region" description="Acidic residues" evidence="1">
    <location>
        <begin position="338"/>
        <end position="356"/>
    </location>
</feature>
<evidence type="ECO:0000259" key="2">
    <source>
        <dbReference type="Pfam" id="PF03372"/>
    </source>
</evidence>
<dbReference type="GO" id="GO:0006506">
    <property type="term" value="P:GPI anchor biosynthetic process"/>
    <property type="evidence" value="ECO:0007669"/>
    <property type="project" value="TreeGrafter"/>
</dbReference>
<dbReference type="SUPFAM" id="SSF56219">
    <property type="entry name" value="DNase I-like"/>
    <property type="match status" value="1"/>
</dbReference>
<proteinExistence type="predicted"/>
<reference evidence="4" key="1">
    <citation type="journal article" date="2018" name="Nat. Microbiol.">
        <title>Leveraging single-cell genomics to expand the fungal tree of life.</title>
        <authorList>
            <person name="Ahrendt S.R."/>
            <person name="Quandt C.A."/>
            <person name="Ciobanu D."/>
            <person name="Clum A."/>
            <person name="Salamov A."/>
            <person name="Andreopoulos B."/>
            <person name="Cheng J.F."/>
            <person name="Woyke T."/>
            <person name="Pelin A."/>
            <person name="Henrissat B."/>
            <person name="Reynolds N.K."/>
            <person name="Benny G.L."/>
            <person name="Smith M.E."/>
            <person name="James T.Y."/>
            <person name="Grigoriev I.V."/>
        </authorList>
    </citation>
    <scope>NUCLEOTIDE SEQUENCE [LARGE SCALE GENOMIC DNA]</scope>
    <source>
        <strain evidence="4">RSA 1356</strain>
    </source>
</reference>
<dbReference type="OrthoDB" id="200415at2759"/>
<feature type="compositionally biased region" description="Polar residues" evidence="1">
    <location>
        <begin position="367"/>
        <end position="381"/>
    </location>
</feature>
<dbReference type="PANTHER" id="PTHR14859:SF15">
    <property type="entry name" value="ENDONUCLEASE_EXONUCLEASE_PHOSPHATASE DOMAIN-CONTAINING PROTEIN"/>
    <property type="match status" value="1"/>
</dbReference>
<dbReference type="Gene3D" id="3.60.10.10">
    <property type="entry name" value="Endonuclease/exonuclease/phosphatase"/>
    <property type="match status" value="1"/>
</dbReference>
<dbReference type="GO" id="GO:0004519">
    <property type="term" value="F:endonuclease activity"/>
    <property type="evidence" value="ECO:0007669"/>
    <property type="project" value="UniProtKB-KW"/>
</dbReference>
<accession>A0A4P9XIX4</accession>
<dbReference type="PANTHER" id="PTHR14859">
    <property type="entry name" value="CALCOFLUOR WHITE HYPERSENSITIVE PROTEIN PRECURSOR"/>
    <property type="match status" value="1"/>
</dbReference>
<evidence type="ECO:0000256" key="1">
    <source>
        <dbReference type="SAM" id="MobiDB-lite"/>
    </source>
</evidence>
<dbReference type="AlphaFoldDB" id="A0A4P9XIX4"/>
<keyword evidence="3" id="KW-0255">Endonuclease</keyword>
<name>A0A4P9XIX4_9FUNG</name>
<dbReference type="GO" id="GO:0016020">
    <property type="term" value="C:membrane"/>
    <property type="evidence" value="ECO:0007669"/>
    <property type="project" value="GOC"/>
</dbReference>
<organism evidence="3 4">
    <name type="scientific">Thamnocephalis sphaerospora</name>
    <dbReference type="NCBI Taxonomy" id="78915"/>
    <lineage>
        <taxon>Eukaryota</taxon>
        <taxon>Fungi</taxon>
        <taxon>Fungi incertae sedis</taxon>
        <taxon>Zoopagomycota</taxon>
        <taxon>Zoopagomycotina</taxon>
        <taxon>Zoopagomycetes</taxon>
        <taxon>Zoopagales</taxon>
        <taxon>Sigmoideomycetaceae</taxon>
        <taxon>Thamnocephalis</taxon>
    </lineage>
</organism>
<dbReference type="InterPro" id="IPR051916">
    <property type="entry name" value="GPI-anchor_lipid_remodeler"/>
</dbReference>
<evidence type="ECO:0000313" key="4">
    <source>
        <dbReference type="Proteomes" id="UP000271241"/>
    </source>
</evidence>
<dbReference type="Pfam" id="PF03372">
    <property type="entry name" value="Exo_endo_phos"/>
    <property type="match status" value="1"/>
</dbReference>
<keyword evidence="4" id="KW-1185">Reference proteome</keyword>
<gene>
    <name evidence="3" type="ORF">THASP1DRAFT_25869</name>
</gene>
<dbReference type="GO" id="GO:0004527">
    <property type="term" value="F:exonuclease activity"/>
    <property type="evidence" value="ECO:0007669"/>
    <property type="project" value="UniProtKB-KW"/>
</dbReference>
<dbReference type="InterPro" id="IPR005135">
    <property type="entry name" value="Endo/exonuclease/phosphatase"/>
</dbReference>
<dbReference type="EMBL" id="KZ993062">
    <property type="protein sequence ID" value="RKP05672.1"/>
    <property type="molecule type" value="Genomic_DNA"/>
</dbReference>